<gene>
    <name evidence="1" type="ORF">ARMSODRAFT_918102</name>
</gene>
<organism evidence="1 2">
    <name type="scientific">Armillaria solidipes</name>
    <dbReference type="NCBI Taxonomy" id="1076256"/>
    <lineage>
        <taxon>Eukaryota</taxon>
        <taxon>Fungi</taxon>
        <taxon>Dikarya</taxon>
        <taxon>Basidiomycota</taxon>
        <taxon>Agaricomycotina</taxon>
        <taxon>Agaricomycetes</taxon>
        <taxon>Agaricomycetidae</taxon>
        <taxon>Agaricales</taxon>
        <taxon>Marasmiineae</taxon>
        <taxon>Physalacriaceae</taxon>
        <taxon>Armillaria</taxon>
    </lineage>
</organism>
<evidence type="ECO:0000313" key="1">
    <source>
        <dbReference type="EMBL" id="PBK64610.1"/>
    </source>
</evidence>
<protein>
    <recommendedName>
        <fullName evidence="3">Heterokaryon incompatibility domain-containing protein</fullName>
    </recommendedName>
</protein>
<evidence type="ECO:0000313" key="2">
    <source>
        <dbReference type="Proteomes" id="UP000218334"/>
    </source>
</evidence>
<proteinExistence type="predicted"/>
<name>A0A2H3B4J7_9AGAR</name>
<feature type="non-terminal residue" evidence="1">
    <location>
        <position position="305"/>
    </location>
</feature>
<dbReference type="Proteomes" id="UP000218334">
    <property type="component" value="Unassembled WGS sequence"/>
</dbReference>
<evidence type="ECO:0008006" key="3">
    <source>
        <dbReference type="Google" id="ProtNLM"/>
    </source>
</evidence>
<accession>A0A2H3B4J7</accession>
<keyword evidence="2" id="KW-1185">Reference proteome</keyword>
<dbReference type="EMBL" id="KZ293450">
    <property type="protein sequence ID" value="PBK64610.1"/>
    <property type="molecule type" value="Genomic_DNA"/>
</dbReference>
<dbReference type="AlphaFoldDB" id="A0A2H3B4J7"/>
<sequence length="305" mass="35900">MCRERDSKMREDVLVNKRIIWKEVPPRRVWDLYSNRVVPWWVARTWPWAISHAWVEDKDRMDVLTPINGCEWPAPIPKDTNLDLIHIEMLNADAEYAWLDVLCLRQVGGQREDLRAKEWKVDVPTIGNVYRGKDPIMYYFNGLGRPLRMKMGDFKSDRNWFKRVWTLQEFVDKRIIGGDTGDDNAMAEEVRAEFDRRLLALQEISRFRFDSRDVWTALSHMRDRVCTNPVDRIAGLVYLLGDVDAIPSYYEMQSIEDAWTALVDVMGNSDRAALFFTYPRPGNRNKVWRPSWSQVMNNVEVLPSN</sequence>
<reference evidence="2" key="1">
    <citation type="journal article" date="2017" name="Nat. Ecol. Evol.">
        <title>Genome expansion and lineage-specific genetic innovations in the forest pathogenic fungi Armillaria.</title>
        <authorList>
            <person name="Sipos G."/>
            <person name="Prasanna A.N."/>
            <person name="Walter M.C."/>
            <person name="O'Connor E."/>
            <person name="Balint B."/>
            <person name="Krizsan K."/>
            <person name="Kiss B."/>
            <person name="Hess J."/>
            <person name="Varga T."/>
            <person name="Slot J."/>
            <person name="Riley R."/>
            <person name="Boka B."/>
            <person name="Rigling D."/>
            <person name="Barry K."/>
            <person name="Lee J."/>
            <person name="Mihaltcheva S."/>
            <person name="LaButti K."/>
            <person name="Lipzen A."/>
            <person name="Waldron R."/>
            <person name="Moloney N.M."/>
            <person name="Sperisen C."/>
            <person name="Kredics L."/>
            <person name="Vagvoelgyi C."/>
            <person name="Patrignani A."/>
            <person name="Fitzpatrick D."/>
            <person name="Nagy I."/>
            <person name="Doyle S."/>
            <person name="Anderson J.B."/>
            <person name="Grigoriev I.V."/>
            <person name="Gueldener U."/>
            <person name="Muensterkoetter M."/>
            <person name="Nagy L.G."/>
        </authorList>
    </citation>
    <scope>NUCLEOTIDE SEQUENCE [LARGE SCALE GENOMIC DNA]</scope>
    <source>
        <strain evidence="2">28-4</strain>
    </source>
</reference>